<protein>
    <submittedName>
        <fullName evidence="1">Uncharacterized protein</fullName>
    </submittedName>
</protein>
<comment type="caution">
    <text evidence="1">The sequence shown here is derived from an EMBL/GenBank/DDBJ whole genome shotgun (WGS) entry which is preliminary data.</text>
</comment>
<organism evidence="1">
    <name type="scientific">marine sediment metagenome</name>
    <dbReference type="NCBI Taxonomy" id="412755"/>
    <lineage>
        <taxon>unclassified sequences</taxon>
        <taxon>metagenomes</taxon>
        <taxon>ecological metagenomes</taxon>
    </lineage>
</organism>
<proteinExistence type="predicted"/>
<reference evidence="1" key="1">
    <citation type="journal article" date="2015" name="Nature">
        <title>Complex archaea that bridge the gap between prokaryotes and eukaryotes.</title>
        <authorList>
            <person name="Spang A."/>
            <person name="Saw J.H."/>
            <person name="Jorgensen S.L."/>
            <person name="Zaremba-Niedzwiedzka K."/>
            <person name="Martijn J."/>
            <person name="Lind A.E."/>
            <person name="van Eijk R."/>
            <person name="Schleper C."/>
            <person name="Guy L."/>
            <person name="Ettema T.J."/>
        </authorList>
    </citation>
    <scope>NUCLEOTIDE SEQUENCE</scope>
</reference>
<name>A0A0F9MEA2_9ZZZZ</name>
<gene>
    <name evidence="1" type="ORF">LCGC14_1100120</name>
</gene>
<dbReference type="EMBL" id="LAZR01004949">
    <property type="protein sequence ID" value="KKN04174.1"/>
    <property type="molecule type" value="Genomic_DNA"/>
</dbReference>
<sequence>MTTVSVDKDLLEELIDLKMHYLLDEIDKILNNWCYKSPDKFLQDAKDGTIEEAEDDAITLKQLVAQREELLILKKKWND</sequence>
<accession>A0A0F9MEA2</accession>
<evidence type="ECO:0000313" key="1">
    <source>
        <dbReference type="EMBL" id="KKN04174.1"/>
    </source>
</evidence>
<dbReference type="AlphaFoldDB" id="A0A0F9MEA2"/>